<evidence type="ECO:0000256" key="3">
    <source>
        <dbReference type="ARBA" id="ARBA00022763"/>
    </source>
</evidence>
<evidence type="ECO:0000256" key="5">
    <source>
        <dbReference type="ARBA" id="ARBA00023125"/>
    </source>
</evidence>
<evidence type="ECO:0000259" key="11">
    <source>
        <dbReference type="PROSITE" id="PS51068"/>
    </source>
</evidence>
<dbReference type="Gene3D" id="3.20.190.10">
    <property type="entry name" value="MutM-like, N-terminal"/>
    <property type="match status" value="1"/>
</dbReference>
<comment type="similarity">
    <text evidence="2">Belongs to the FPG family.</text>
</comment>
<dbReference type="GO" id="GO:0016829">
    <property type="term" value="F:lyase activity"/>
    <property type="evidence" value="ECO:0007669"/>
    <property type="project" value="UniProtKB-KW"/>
</dbReference>
<keyword evidence="3" id="KW-0227">DNA damage</keyword>
<keyword evidence="5" id="KW-0238">DNA-binding</keyword>
<proteinExistence type="inferred from homology"/>
<dbReference type="PANTHER" id="PTHR22993">
    <property type="entry name" value="FORMAMIDOPYRIMIDINE-DNA GLYCOSYLASE"/>
    <property type="match status" value="1"/>
</dbReference>
<dbReference type="GO" id="GO:0006284">
    <property type="term" value="P:base-excision repair"/>
    <property type="evidence" value="ECO:0007669"/>
    <property type="project" value="InterPro"/>
</dbReference>
<reference evidence="12 13" key="1">
    <citation type="journal article" date="2017" name="Mycologia">
        <title>Bifiguratus adelaidae, gen. et sp. nov., a new member of Mucoromycotina in endophytic and soil-dwelling habitats.</title>
        <authorList>
            <person name="Torres-Cruz T.J."/>
            <person name="Billingsley Tobias T.L."/>
            <person name="Almatruk M."/>
            <person name="Hesse C."/>
            <person name="Kuske C.R."/>
            <person name="Desiro A."/>
            <person name="Benucci G.M."/>
            <person name="Bonito G."/>
            <person name="Stajich J.E."/>
            <person name="Dunlap C."/>
            <person name="Arnold A.E."/>
            <person name="Porras-Alfaro A."/>
        </authorList>
    </citation>
    <scope>NUCLEOTIDE SEQUENCE [LARGE SCALE GENOMIC DNA]</scope>
    <source>
        <strain evidence="12 13">AZ0501</strain>
    </source>
</reference>
<dbReference type="AlphaFoldDB" id="A0A261Y7U8"/>
<dbReference type="PROSITE" id="PS51068">
    <property type="entry name" value="FPG_CAT"/>
    <property type="match status" value="1"/>
</dbReference>
<dbReference type="InterPro" id="IPR010979">
    <property type="entry name" value="Ribosomal_uS13-like_H2TH"/>
</dbReference>
<feature type="region of interest" description="Disordered" evidence="10">
    <location>
        <begin position="281"/>
        <end position="385"/>
    </location>
</feature>
<feature type="domain" description="Formamidopyrimidine-DNA glycosylase catalytic" evidence="11">
    <location>
        <begin position="2"/>
        <end position="129"/>
    </location>
</feature>
<keyword evidence="8" id="KW-0511">Multifunctional enzyme</keyword>
<organism evidence="12 13">
    <name type="scientific">Bifiguratus adelaidae</name>
    <dbReference type="NCBI Taxonomy" id="1938954"/>
    <lineage>
        <taxon>Eukaryota</taxon>
        <taxon>Fungi</taxon>
        <taxon>Fungi incertae sedis</taxon>
        <taxon>Mucoromycota</taxon>
        <taxon>Mucoromycotina</taxon>
        <taxon>Endogonomycetes</taxon>
        <taxon>Endogonales</taxon>
        <taxon>Endogonales incertae sedis</taxon>
        <taxon>Bifiguratus</taxon>
    </lineage>
</organism>
<dbReference type="SUPFAM" id="SSF46946">
    <property type="entry name" value="S13-like H2TH domain"/>
    <property type="match status" value="1"/>
</dbReference>
<dbReference type="SUPFAM" id="SSF81624">
    <property type="entry name" value="N-terminal domain of MutM-like DNA repair proteins"/>
    <property type="match status" value="1"/>
</dbReference>
<keyword evidence="6" id="KW-0234">DNA repair</keyword>
<dbReference type="GO" id="GO:0003684">
    <property type="term" value="F:damaged DNA binding"/>
    <property type="evidence" value="ECO:0007669"/>
    <property type="project" value="InterPro"/>
</dbReference>
<evidence type="ECO:0000313" key="12">
    <source>
        <dbReference type="EMBL" id="OZJ06661.1"/>
    </source>
</evidence>
<dbReference type="InterPro" id="IPR035937">
    <property type="entry name" value="FPG_N"/>
</dbReference>
<evidence type="ECO:0000313" key="13">
    <source>
        <dbReference type="Proteomes" id="UP000242875"/>
    </source>
</evidence>
<dbReference type="GO" id="GO:0008534">
    <property type="term" value="F:oxidized purine nucleobase lesion DNA N-glycosylase activity"/>
    <property type="evidence" value="ECO:0007669"/>
    <property type="project" value="UniProtKB-EC"/>
</dbReference>
<keyword evidence="13" id="KW-1185">Reference proteome</keyword>
<comment type="caution">
    <text evidence="12">The sequence shown here is derived from an EMBL/GenBank/DDBJ whole genome shotgun (WGS) entry which is preliminary data.</text>
</comment>
<dbReference type="Gene3D" id="1.10.8.50">
    <property type="match status" value="1"/>
</dbReference>
<dbReference type="Pfam" id="PF01149">
    <property type="entry name" value="Fapy_DNA_glyco"/>
    <property type="match status" value="1"/>
</dbReference>
<dbReference type="FunFam" id="1.10.8.50:FF:000009">
    <property type="entry name" value="Formamidopyrimidine-DNA glycosylase"/>
    <property type="match status" value="1"/>
</dbReference>
<keyword evidence="7" id="KW-0456">Lyase</keyword>
<sequence>MPELPEVERARKYCEEYLVDKKITHVDTKEDTLVFSDITHDAFAKSILHKTITGTKRWGKYFVILFDQGPHIVAHFGMSGNIQFEGIKTSQYKRQPESNEWPPKYYKFIMTCEGDQQVKMAFCDTRRLGRVRLVQDPMNEAPIKQLGFDPILSLPTLADFIPLVQKRSMPVKALLLDQNFSAGVGNWVADEILFHARIHPAQVAAYLDEEECKRLHDCMKMVCEMAVAVNAEADQFPSDWLFKYRWGKGKGEGQGVMPNGNKIKYETVGGRTSAFVPELQKMHGQKRTGEQNDQKAKPKGGKINKEGEQVKEKHDENGSEAQGAISSTKATKSRRAKTAISNDNHTDAKADDKMPGKAKDGNQERKNASTDKTVGRRNTRQRQKA</sequence>
<dbReference type="SMART" id="SM01232">
    <property type="entry name" value="H2TH"/>
    <property type="match status" value="1"/>
</dbReference>
<dbReference type="Proteomes" id="UP000242875">
    <property type="component" value="Unassembled WGS sequence"/>
</dbReference>
<dbReference type="Pfam" id="PF06831">
    <property type="entry name" value="H2TH"/>
    <property type="match status" value="1"/>
</dbReference>
<evidence type="ECO:0000256" key="4">
    <source>
        <dbReference type="ARBA" id="ARBA00022801"/>
    </source>
</evidence>
<dbReference type="InterPro" id="IPR012319">
    <property type="entry name" value="FPG_cat"/>
</dbReference>
<dbReference type="GO" id="GO:0003906">
    <property type="term" value="F:DNA-(apurinic or apyrimidinic site) endonuclease activity"/>
    <property type="evidence" value="ECO:0007669"/>
    <property type="project" value="InterPro"/>
</dbReference>
<feature type="compositionally biased region" description="Basic and acidic residues" evidence="10">
    <location>
        <begin position="344"/>
        <end position="369"/>
    </location>
</feature>
<dbReference type="SMART" id="SM00898">
    <property type="entry name" value="Fapy_DNA_glyco"/>
    <property type="match status" value="1"/>
</dbReference>
<accession>A0A261Y7U8</accession>
<feature type="compositionally biased region" description="Basic and acidic residues" evidence="10">
    <location>
        <begin position="287"/>
        <end position="296"/>
    </location>
</feature>
<dbReference type="OrthoDB" id="444592at2759"/>
<dbReference type="CDD" id="cd08972">
    <property type="entry name" value="PF_Nei_N"/>
    <property type="match status" value="1"/>
</dbReference>
<keyword evidence="4" id="KW-0378">Hydrolase</keyword>
<gene>
    <name evidence="12" type="ORF">BZG36_00330</name>
</gene>
<feature type="compositionally biased region" description="Basic and acidic residues" evidence="10">
    <location>
        <begin position="303"/>
        <end position="317"/>
    </location>
</feature>
<dbReference type="GO" id="GO:0005634">
    <property type="term" value="C:nucleus"/>
    <property type="evidence" value="ECO:0007669"/>
    <property type="project" value="TreeGrafter"/>
</dbReference>
<evidence type="ECO:0000256" key="8">
    <source>
        <dbReference type="ARBA" id="ARBA00023268"/>
    </source>
</evidence>
<keyword evidence="9" id="KW-0326">Glycosidase</keyword>
<comment type="catalytic activity">
    <reaction evidence="1">
        <text>Hydrolysis of DNA containing ring-opened 7-methylguanine residues, releasing 2,6-diamino-4-hydroxy-5-(N-methyl)formamidopyrimidine.</text>
        <dbReference type="EC" id="3.2.2.23"/>
    </reaction>
</comment>
<dbReference type="EMBL" id="MVBO01000002">
    <property type="protein sequence ID" value="OZJ06661.1"/>
    <property type="molecule type" value="Genomic_DNA"/>
</dbReference>
<protein>
    <recommendedName>
        <fullName evidence="11">Formamidopyrimidine-DNA glycosylase catalytic domain-containing protein</fullName>
    </recommendedName>
</protein>
<evidence type="ECO:0000256" key="7">
    <source>
        <dbReference type="ARBA" id="ARBA00023239"/>
    </source>
</evidence>
<evidence type="ECO:0000256" key="6">
    <source>
        <dbReference type="ARBA" id="ARBA00023204"/>
    </source>
</evidence>
<dbReference type="InterPro" id="IPR015886">
    <property type="entry name" value="H2TH_FPG"/>
</dbReference>
<evidence type="ECO:0000256" key="9">
    <source>
        <dbReference type="ARBA" id="ARBA00023295"/>
    </source>
</evidence>
<dbReference type="PANTHER" id="PTHR22993:SF9">
    <property type="entry name" value="FORMAMIDOPYRIMIDINE-DNA GLYCOSYLASE"/>
    <property type="match status" value="1"/>
</dbReference>
<feature type="compositionally biased region" description="Basic residues" evidence="10">
    <location>
        <begin position="375"/>
        <end position="385"/>
    </location>
</feature>
<evidence type="ECO:0000256" key="10">
    <source>
        <dbReference type="SAM" id="MobiDB-lite"/>
    </source>
</evidence>
<evidence type="ECO:0000256" key="2">
    <source>
        <dbReference type="ARBA" id="ARBA00009409"/>
    </source>
</evidence>
<dbReference type="GO" id="GO:0008270">
    <property type="term" value="F:zinc ion binding"/>
    <property type="evidence" value="ECO:0007669"/>
    <property type="project" value="InterPro"/>
</dbReference>
<evidence type="ECO:0000256" key="1">
    <source>
        <dbReference type="ARBA" id="ARBA00001668"/>
    </source>
</evidence>
<name>A0A261Y7U8_9FUNG</name>